<dbReference type="Proteomes" id="UP000235388">
    <property type="component" value="Unassembled WGS sequence"/>
</dbReference>
<gene>
    <name evidence="1" type="ORF">PCANC_16837</name>
</gene>
<sequence>MQAVYAGSEAEKLPWRASLIELEIGLSRLQNDTLNVVIHFRRKQDVEVVME</sequence>
<evidence type="ECO:0000313" key="1">
    <source>
        <dbReference type="EMBL" id="PLW13455.1"/>
    </source>
</evidence>
<dbReference type="AlphaFoldDB" id="A0A2N5SJN8"/>
<name>A0A2N5SJN8_9BASI</name>
<accession>A0A2N5SJN8</accession>
<organism evidence="1 2">
    <name type="scientific">Puccinia coronata f. sp. avenae</name>
    <dbReference type="NCBI Taxonomy" id="200324"/>
    <lineage>
        <taxon>Eukaryota</taxon>
        <taxon>Fungi</taxon>
        <taxon>Dikarya</taxon>
        <taxon>Basidiomycota</taxon>
        <taxon>Pucciniomycotina</taxon>
        <taxon>Pucciniomycetes</taxon>
        <taxon>Pucciniales</taxon>
        <taxon>Pucciniaceae</taxon>
        <taxon>Puccinia</taxon>
    </lineage>
</organism>
<comment type="caution">
    <text evidence="1">The sequence shown here is derived from an EMBL/GenBank/DDBJ whole genome shotgun (WGS) entry which is preliminary data.</text>
</comment>
<keyword evidence="2" id="KW-1185">Reference proteome</keyword>
<proteinExistence type="predicted"/>
<reference evidence="1 2" key="1">
    <citation type="submission" date="2017-11" db="EMBL/GenBank/DDBJ databases">
        <title>De novo assembly and phasing of dikaryotic genomes from two isolates of Puccinia coronata f. sp. avenae, the causal agent of oat crown rust.</title>
        <authorList>
            <person name="Miller M.E."/>
            <person name="Zhang Y."/>
            <person name="Omidvar V."/>
            <person name="Sperschneider J."/>
            <person name="Schwessinger B."/>
            <person name="Raley C."/>
            <person name="Palmer J.M."/>
            <person name="Garnica D."/>
            <person name="Upadhyaya N."/>
            <person name="Rathjen J."/>
            <person name="Taylor J.M."/>
            <person name="Park R.F."/>
            <person name="Dodds P.N."/>
            <person name="Hirsch C.D."/>
            <person name="Kianian S.F."/>
            <person name="Figueroa M."/>
        </authorList>
    </citation>
    <scope>NUCLEOTIDE SEQUENCE [LARGE SCALE GENOMIC DNA]</scope>
    <source>
        <strain evidence="1">12NC29</strain>
    </source>
</reference>
<evidence type="ECO:0000313" key="2">
    <source>
        <dbReference type="Proteomes" id="UP000235388"/>
    </source>
</evidence>
<dbReference type="EMBL" id="PGCJ01000949">
    <property type="protein sequence ID" value="PLW13455.1"/>
    <property type="molecule type" value="Genomic_DNA"/>
</dbReference>
<protein>
    <submittedName>
        <fullName evidence="1">Uncharacterized protein</fullName>
    </submittedName>
</protein>